<keyword evidence="1" id="KW-0732">Signal</keyword>
<feature type="chain" id="PRO_5015466424" evidence="1">
    <location>
        <begin position="21"/>
        <end position="113"/>
    </location>
</feature>
<comment type="caution">
    <text evidence="2">The sequence shown here is derived from an EMBL/GenBank/DDBJ whole genome shotgun (WGS) entry which is preliminary data.</text>
</comment>
<proteinExistence type="predicted"/>
<name>A0A2S5TDN9_9GAMM</name>
<protein>
    <submittedName>
        <fullName evidence="2">Uncharacterized protein</fullName>
    </submittedName>
</protein>
<dbReference type="EMBL" id="PSNW01000008">
    <property type="protein sequence ID" value="PPE73096.1"/>
    <property type="molecule type" value="Genomic_DNA"/>
</dbReference>
<sequence>MNKILALLSLACLPMTVLHAADDPRPYAEVISSRPVYGEVRVAERHRQCDAPEDVAGTPSCRTVTAWRMEQRVEGYDVLYHYDGRVYGTRLPYEPGERLPVRNRGRSGAMRLQ</sequence>
<dbReference type="Proteomes" id="UP000238220">
    <property type="component" value="Unassembled WGS sequence"/>
</dbReference>
<dbReference type="RefSeq" id="WP_104231135.1">
    <property type="nucleotide sequence ID" value="NZ_PSNW01000008.1"/>
</dbReference>
<evidence type="ECO:0000256" key="1">
    <source>
        <dbReference type="SAM" id="SignalP"/>
    </source>
</evidence>
<keyword evidence="3" id="KW-1185">Reference proteome</keyword>
<evidence type="ECO:0000313" key="3">
    <source>
        <dbReference type="Proteomes" id="UP000238220"/>
    </source>
</evidence>
<gene>
    <name evidence="2" type="ORF">C3942_14830</name>
</gene>
<feature type="signal peptide" evidence="1">
    <location>
        <begin position="1"/>
        <end position="20"/>
    </location>
</feature>
<evidence type="ECO:0000313" key="2">
    <source>
        <dbReference type="EMBL" id="PPE73096.1"/>
    </source>
</evidence>
<organism evidence="2 3">
    <name type="scientific">Solimonas fluminis</name>
    <dbReference type="NCBI Taxonomy" id="2086571"/>
    <lineage>
        <taxon>Bacteria</taxon>
        <taxon>Pseudomonadati</taxon>
        <taxon>Pseudomonadota</taxon>
        <taxon>Gammaproteobacteria</taxon>
        <taxon>Nevskiales</taxon>
        <taxon>Nevskiaceae</taxon>
        <taxon>Solimonas</taxon>
    </lineage>
</organism>
<dbReference type="OrthoDB" id="8909257at2"/>
<dbReference type="AlphaFoldDB" id="A0A2S5TDN9"/>
<reference evidence="2 3" key="1">
    <citation type="submission" date="2018-02" db="EMBL/GenBank/DDBJ databases">
        <title>Genome sequencing of Solimonas sp. HR-BB.</title>
        <authorList>
            <person name="Lee Y."/>
            <person name="Jeon C.O."/>
        </authorList>
    </citation>
    <scope>NUCLEOTIDE SEQUENCE [LARGE SCALE GENOMIC DNA]</scope>
    <source>
        <strain evidence="2 3">HR-BB</strain>
    </source>
</reference>
<accession>A0A2S5TDN9</accession>